<dbReference type="GO" id="GO:0006979">
    <property type="term" value="P:response to oxidative stress"/>
    <property type="evidence" value="ECO:0007669"/>
    <property type="project" value="InterPro"/>
</dbReference>
<comment type="caution">
    <text evidence="2">The sequence shown here is derived from an EMBL/GenBank/DDBJ whole genome shotgun (WGS) entry which is preliminary data.</text>
</comment>
<dbReference type="InterPro" id="IPR036102">
    <property type="entry name" value="OsmC/Ohrsf"/>
</dbReference>
<organism evidence="2 3">
    <name type="scientific">Leucosporidium creatinivorum</name>
    <dbReference type="NCBI Taxonomy" id="106004"/>
    <lineage>
        <taxon>Eukaryota</taxon>
        <taxon>Fungi</taxon>
        <taxon>Dikarya</taxon>
        <taxon>Basidiomycota</taxon>
        <taxon>Pucciniomycotina</taxon>
        <taxon>Microbotryomycetes</taxon>
        <taxon>Leucosporidiales</taxon>
        <taxon>Leucosporidium</taxon>
    </lineage>
</organism>
<dbReference type="Gene3D" id="3.30.300.20">
    <property type="match status" value="1"/>
</dbReference>
<dbReference type="InterPro" id="IPR015946">
    <property type="entry name" value="KH_dom-like_a/b"/>
</dbReference>
<dbReference type="PANTHER" id="PTHR33797">
    <property type="entry name" value="ORGANIC HYDROPEROXIDE RESISTANCE PROTEIN-LIKE"/>
    <property type="match status" value="1"/>
</dbReference>
<keyword evidence="3" id="KW-1185">Reference proteome</keyword>
<name>A0A1Y2FWN9_9BASI</name>
<reference evidence="2 3" key="1">
    <citation type="submission" date="2016-07" db="EMBL/GenBank/DDBJ databases">
        <title>Pervasive Adenine N6-methylation of Active Genes in Fungi.</title>
        <authorList>
            <consortium name="DOE Joint Genome Institute"/>
            <person name="Mondo S.J."/>
            <person name="Dannebaum R.O."/>
            <person name="Kuo R.C."/>
            <person name="Labutti K."/>
            <person name="Haridas S."/>
            <person name="Kuo A."/>
            <person name="Salamov A."/>
            <person name="Ahrendt S.R."/>
            <person name="Lipzen A."/>
            <person name="Sullivan W."/>
            <person name="Andreopoulos W.B."/>
            <person name="Clum A."/>
            <person name="Lindquist E."/>
            <person name="Daum C."/>
            <person name="Ramamoorthy G.K."/>
            <person name="Gryganskyi A."/>
            <person name="Culley D."/>
            <person name="Magnuson J.K."/>
            <person name="James T.Y."/>
            <person name="O'Malley M.A."/>
            <person name="Stajich J.E."/>
            <person name="Spatafora J.W."/>
            <person name="Visel A."/>
            <person name="Grigoriev I.V."/>
        </authorList>
    </citation>
    <scope>NUCLEOTIDE SEQUENCE [LARGE SCALE GENOMIC DNA]</scope>
    <source>
        <strain evidence="2 3">62-1032</strain>
    </source>
</reference>
<dbReference type="InParanoid" id="A0A1Y2FWN9"/>
<evidence type="ECO:0000313" key="2">
    <source>
        <dbReference type="EMBL" id="ORY88430.1"/>
    </source>
</evidence>
<dbReference type="Gene3D" id="2.20.25.10">
    <property type="match status" value="1"/>
</dbReference>
<dbReference type="InterPro" id="IPR019953">
    <property type="entry name" value="OHR"/>
</dbReference>
<evidence type="ECO:0000256" key="1">
    <source>
        <dbReference type="ARBA" id="ARBA00007378"/>
    </source>
</evidence>
<dbReference type="EMBL" id="MCGR01000010">
    <property type="protein sequence ID" value="ORY88430.1"/>
    <property type="molecule type" value="Genomic_DNA"/>
</dbReference>
<proteinExistence type="inferred from homology"/>
<dbReference type="Proteomes" id="UP000193467">
    <property type="component" value="Unassembled WGS sequence"/>
</dbReference>
<sequence length="181" mass="19119">MSFALRQTARLALRSTPIQARSLSTLSPNLYTASSLVTGSRANGHATTKEGNVELKMQMPKQMGGTDHKKGVSDPEQLFGIAYSTCFLSALNAVHSAQNPSLKALSKDAGVRTEVSVGKDASGALEGFLLAIRLEILTPPLRAAGLDDAGIQKLVEAAHDMCPYSRAIKGNVEVEIALVEA</sequence>
<dbReference type="AlphaFoldDB" id="A0A1Y2FWN9"/>
<accession>A0A1Y2FWN9</accession>
<gene>
    <name evidence="2" type="ORF">BCR35DRAFT_301555</name>
</gene>
<dbReference type="PANTHER" id="PTHR33797:SF2">
    <property type="entry name" value="ORGANIC HYDROPEROXIDE RESISTANCE PROTEIN-LIKE"/>
    <property type="match status" value="1"/>
</dbReference>
<dbReference type="OrthoDB" id="60422at2759"/>
<dbReference type="NCBIfam" id="TIGR03561">
    <property type="entry name" value="organ_hyd_perox"/>
    <property type="match status" value="1"/>
</dbReference>
<evidence type="ECO:0000313" key="3">
    <source>
        <dbReference type="Proteomes" id="UP000193467"/>
    </source>
</evidence>
<dbReference type="Pfam" id="PF02566">
    <property type="entry name" value="OsmC"/>
    <property type="match status" value="1"/>
</dbReference>
<protein>
    <submittedName>
        <fullName evidence="2">Organic hydroperoxide resistance protein</fullName>
    </submittedName>
</protein>
<dbReference type="InterPro" id="IPR003718">
    <property type="entry name" value="OsmC/Ohr_fam"/>
</dbReference>
<comment type="similarity">
    <text evidence="1">Belongs to the OsmC/Ohr family.</text>
</comment>
<dbReference type="SUPFAM" id="SSF82784">
    <property type="entry name" value="OsmC-like"/>
    <property type="match status" value="1"/>
</dbReference>